<gene>
    <name evidence="1" type="ORF">C0J50_1476</name>
</gene>
<comment type="caution">
    <text evidence="1">The sequence shown here is derived from an EMBL/GenBank/DDBJ whole genome shotgun (WGS) entry which is preliminary data.</text>
</comment>
<organism evidence="1 2">
    <name type="scientific">Silurus asotus</name>
    <name type="common">Amur catfish</name>
    <name type="synonym">Parasilurus asotus</name>
    <dbReference type="NCBI Taxonomy" id="30991"/>
    <lineage>
        <taxon>Eukaryota</taxon>
        <taxon>Metazoa</taxon>
        <taxon>Chordata</taxon>
        <taxon>Craniata</taxon>
        <taxon>Vertebrata</taxon>
        <taxon>Euteleostomi</taxon>
        <taxon>Actinopterygii</taxon>
        <taxon>Neopterygii</taxon>
        <taxon>Teleostei</taxon>
        <taxon>Ostariophysi</taxon>
        <taxon>Siluriformes</taxon>
        <taxon>Siluridae</taxon>
        <taxon>Silurus</taxon>
    </lineage>
</organism>
<evidence type="ECO:0000313" key="2">
    <source>
        <dbReference type="Proteomes" id="UP001205998"/>
    </source>
</evidence>
<accession>A0AAD5FCR1</accession>
<protein>
    <submittedName>
        <fullName evidence="1">Uncharacterized protein</fullName>
    </submittedName>
</protein>
<sequence length="134" mass="16104">MAVWQTQAPRLHTTLLSTLKKIVQCFKCPYKPEWSEDWLQCPATMAYYIQGKIRNQWPNPGVYHYPKDSFIDREHHFNIKDFQHVDLNEKVTADVQYLKMEVSNKNDHHHHHQTDETYWNLDDLVPVKQSKQNK</sequence>
<dbReference type="EMBL" id="MU570271">
    <property type="protein sequence ID" value="KAI5610737.1"/>
    <property type="molecule type" value="Genomic_DNA"/>
</dbReference>
<dbReference type="AlphaFoldDB" id="A0AAD5FCR1"/>
<reference evidence="1" key="1">
    <citation type="submission" date="2018-07" db="EMBL/GenBank/DDBJ databases">
        <title>Comparative genomics of catfishes provides insights into carnivory and benthic adaptation.</title>
        <authorList>
            <person name="Zhang Y."/>
            <person name="Wang D."/>
            <person name="Peng Z."/>
            <person name="Zheng S."/>
            <person name="Shao F."/>
            <person name="Tao W."/>
        </authorList>
    </citation>
    <scope>NUCLEOTIDE SEQUENCE</scope>
    <source>
        <strain evidence="1">Chongqing</strain>
    </source>
</reference>
<name>A0AAD5FCR1_SILAS</name>
<proteinExistence type="predicted"/>
<evidence type="ECO:0000313" key="1">
    <source>
        <dbReference type="EMBL" id="KAI5610737.1"/>
    </source>
</evidence>
<dbReference type="Proteomes" id="UP001205998">
    <property type="component" value="Unassembled WGS sequence"/>
</dbReference>
<keyword evidence="2" id="KW-1185">Reference proteome</keyword>